<name>A0ABR4MY94_9FUNG</name>
<feature type="compositionally biased region" description="Low complexity" evidence="1">
    <location>
        <begin position="7"/>
        <end position="34"/>
    </location>
</feature>
<dbReference type="EMBL" id="JADGIZ020000072">
    <property type="protein sequence ID" value="KAL2912262.1"/>
    <property type="molecule type" value="Genomic_DNA"/>
</dbReference>
<evidence type="ECO:0008006" key="4">
    <source>
        <dbReference type="Google" id="ProtNLM"/>
    </source>
</evidence>
<dbReference type="SUPFAM" id="SSF48403">
    <property type="entry name" value="Ankyrin repeat"/>
    <property type="match status" value="1"/>
</dbReference>
<sequence>MSSNDEPAQPAEAASAAGQPALAADAPTTDAPLPHGASHWDRIPHELHEAVIAFAGPLTLLTTGGPHPAQVRRLRSDQCERIWADVVELDWDGDLASLPVMFSAAAFMNIRSRRLLKRLLELTLINKEMHHRVAIRNNWLDMLDPHDAPAIMRAVCAEGNIQLADKTIESDKMLRFNYDMVKDALRNNQFELAKHVRRHIVQDSCPVMESAAHTGNIEFVVWAHESCECRYENAVHTAIKQGHVNLLDFLLSKCGERDSVGDISTAVEHGQAEILELLYNRMQSVFVKHGNRIDTSGAFDLDTLEWLRDHDIAFDAATAMQNVADRGTVDAFRWLRETYALPATPQMLVSACCRNSLPLVKYMINHAGAEIDDQVIEQAISSSTDTLKVLLLKQPSMTHVAANLAAAADADDLLDWMRWQFPGCITQITLEAAIAHSSRNAVEYLLDCVCEVEWDLEVAMAVETSAEMTELLKAKGLKRR</sequence>
<protein>
    <recommendedName>
        <fullName evidence="4">Ankyrin repeat protein</fullName>
    </recommendedName>
</protein>
<dbReference type="InterPro" id="IPR052050">
    <property type="entry name" value="SecEffector_AnkRepeat"/>
</dbReference>
<evidence type="ECO:0000256" key="1">
    <source>
        <dbReference type="SAM" id="MobiDB-lite"/>
    </source>
</evidence>
<evidence type="ECO:0000313" key="3">
    <source>
        <dbReference type="Proteomes" id="UP001527925"/>
    </source>
</evidence>
<gene>
    <name evidence="2" type="ORF">HK105_208253</name>
</gene>
<dbReference type="PANTHER" id="PTHR46586:SF3">
    <property type="entry name" value="ANKYRIN REPEAT-CONTAINING PROTEIN"/>
    <property type="match status" value="1"/>
</dbReference>
<dbReference type="PANTHER" id="PTHR46586">
    <property type="entry name" value="ANKYRIN REPEAT-CONTAINING PROTEIN"/>
    <property type="match status" value="1"/>
</dbReference>
<reference evidence="2 3" key="1">
    <citation type="submission" date="2023-09" db="EMBL/GenBank/DDBJ databases">
        <title>Pangenome analysis of Batrachochytrium dendrobatidis and related Chytrids.</title>
        <authorList>
            <person name="Yacoub M.N."/>
            <person name="Stajich J.E."/>
            <person name="James T.Y."/>
        </authorList>
    </citation>
    <scope>NUCLEOTIDE SEQUENCE [LARGE SCALE GENOMIC DNA]</scope>
    <source>
        <strain evidence="2 3">JEL0888</strain>
    </source>
</reference>
<dbReference type="InterPro" id="IPR036770">
    <property type="entry name" value="Ankyrin_rpt-contain_sf"/>
</dbReference>
<evidence type="ECO:0000313" key="2">
    <source>
        <dbReference type="EMBL" id="KAL2912262.1"/>
    </source>
</evidence>
<keyword evidence="3" id="KW-1185">Reference proteome</keyword>
<dbReference type="Proteomes" id="UP001527925">
    <property type="component" value="Unassembled WGS sequence"/>
</dbReference>
<feature type="region of interest" description="Disordered" evidence="1">
    <location>
        <begin position="1"/>
        <end position="39"/>
    </location>
</feature>
<comment type="caution">
    <text evidence="2">The sequence shown here is derived from an EMBL/GenBank/DDBJ whole genome shotgun (WGS) entry which is preliminary data.</text>
</comment>
<dbReference type="SUPFAM" id="SSF140860">
    <property type="entry name" value="Pseudo ankyrin repeat-like"/>
    <property type="match status" value="1"/>
</dbReference>
<organism evidence="2 3">
    <name type="scientific">Polyrhizophydium stewartii</name>
    <dbReference type="NCBI Taxonomy" id="2732419"/>
    <lineage>
        <taxon>Eukaryota</taxon>
        <taxon>Fungi</taxon>
        <taxon>Fungi incertae sedis</taxon>
        <taxon>Chytridiomycota</taxon>
        <taxon>Chytridiomycota incertae sedis</taxon>
        <taxon>Chytridiomycetes</taxon>
        <taxon>Rhizophydiales</taxon>
        <taxon>Rhizophydiales incertae sedis</taxon>
        <taxon>Polyrhizophydium</taxon>
    </lineage>
</organism>
<dbReference type="Gene3D" id="1.25.40.20">
    <property type="entry name" value="Ankyrin repeat-containing domain"/>
    <property type="match status" value="1"/>
</dbReference>
<accession>A0ABR4MY94</accession>
<proteinExistence type="predicted"/>